<dbReference type="EMBL" id="CM041549">
    <property type="protein sequence ID" value="KAI3357009.1"/>
    <property type="molecule type" value="Genomic_DNA"/>
</dbReference>
<dbReference type="Proteomes" id="UP000831701">
    <property type="component" value="Chromosome 19"/>
</dbReference>
<reference evidence="1" key="1">
    <citation type="submission" date="2022-04" db="EMBL/GenBank/DDBJ databases">
        <title>Jade perch genome.</title>
        <authorList>
            <person name="Chao B."/>
        </authorList>
    </citation>
    <scope>NUCLEOTIDE SEQUENCE</scope>
    <source>
        <strain evidence="1">CB-2022</strain>
    </source>
</reference>
<name>A0ACB8VNM0_9TELE</name>
<gene>
    <name evidence="1" type="ORF">L3Q82_003640</name>
</gene>
<evidence type="ECO:0000313" key="1">
    <source>
        <dbReference type="EMBL" id="KAI3357009.1"/>
    </source>
</evidence>
<evidence type="ECO:0000313" key="2">
    <source>
        <dbReference type="Proteomes" id="UP000831701"/>
    </source>
</evidence>
<sequence>MQMALGLFIVVLCLTSGLWIGANGQCGKSSGSTCDSCPSGWTRFGQRCFMFQANEMEWADAERFCTSLCGNLASIRSAVDYGFMRQLIYQATNSHKTTWVGGNDAVKEGVWMWSDGTNFVFSDWGKGEPNNLGGENCMEINLGGQDYVNDSKCNNKRSFLCAKDAS</sequence>
<proteinExistence type="predicted"/>
<comment type="caution">
    <text evidence="1">The sequence shown here is derived from an EMBL/GenBank/DDBJ whole genome shotgun (WGS) entry which is preliminary data.</text>
</comment>
<accession>A0ACB8VNM0</accession>
<keyword evidence="2" id="KW-1185">Reference proteome</keyword>
<organism evidence="1 2">
    <name type="scientific">Scortum barcoo</name>
    <name type="common">barcoo grunter</name>
    <dbReference type="NCBI Taxonomy" id="214431"/>
    <lineage>
        <taxon>Eukaryota</taxon>
        <taxon>Metazoa</taxon>
        <taxon>Chordata</taxon>
        <taxon>Craniata</taxon>
        <taxon>Vertebrata</taxon>
        <taxon>Euteleostomi</taxon>
        <taxon>Actinopterygii</taxon>
        <taxon>Neopterygii</taxon>
        <taxon>Teleostei</taxon>
        <taxon>Neoteleostei</taxon>
        <taxon>Acanthomorphata</taxon>
        <taxon>Eupercaria</taxon>
        <taxon>Centrarchiformes</taxon>
        <taxon>Terapontoidei</taxon>
        <taxon>Terapontidae</taxon>
        <taxon>Scortum</taxon>
    </lineage>
</organism>
<protein>
    <submittedName>
        <fullName evidence="1">Uncharacterized protein</fullName>
    </submittedName>
</protein>